<feature type="domain" description="DUF6593" evidence="2">
    <location>
        <begin position="53"/>
        <end position="183"/>
    </location>
</feature>
<reference evidence="3" key="1">
    <citation type="submission" date="2020-09" db="EMBL/GenBank/DDBJ databases">
        <title>Comparative genome analyses of four rice-infecting Rhizoctonia solani isolates reveal extensive enrichment of homogalacturonan modification genes.</title>
        <authorList>
            <person name="Lee D.-Y."/>
            <person name="Jeon J."/>
            <person name="Kim K.-T."/>
            <person name="Cheong K."/>
            <person name="Song H."/>
            <person name="Choi G."/>
            <person name="Ko J."/>
            <person name="Opiyo S.O."/>
            <person name="Zuo S."/>
            <person name="Madhav S."/>
            <person name="Lee Y.-H."/>
            <person name="Wang G.-L."/>
        </authorList>
    </citation>
    <scope>NUCLEOTIDE SEQUENCE</scope>
    <source>
        <strain evidence="3">AG1-IA WGL</strain>
    </source>
</reference>
<evidence type="ECO:0000313" key="3">
    <source>
        <dbReference type="EMBL" id="KAF8689807.1"/>
    </source>
</evidence>
<dbReference type="InterPro" id="IPR046528">
    <property type="entry name" value="DUF6593"/>
</dbReference>
<feature type="non-terminal residue" evidence="3">
    <location>
        <position position="238"/>
    </location>
</feature>
<evidence type="ECO:0000256" key="1">
    <source>
        <dbReference type="SAM" id="MobiDB-lite"/>
    </source>
</evidence>
<sequence>MKQFRARIDKERHDTNVINMTSLLSTSLKQCASYGISGGSPLYCTLYHRGVKTYDINTSSRPGSMTTITRDGTVVASIEWSNVTRTKSKVMIEGHTVILDKAFPKAGKLTRSRMYKTMGGKTLKWKINGGGLSCTAPDTGFNLAYHNGVAINAFSANKSALDIFDQGLDIQDVLVATWVMMEVIVRGRNPATYLGDMLGEGPWGGSGGDGHQQVSGAEGDGGNGSGGGDGGGGGGGGE</sequence>
<comment type="caution">
    <text evidence="3">The sequence shown here is derived from an EMBL/GenBank/DDBJ whole genome shotgun (WGS) entry which is preliminary data.</text>
</comment>
<gene>
    <name evidence="3" type="ORF">RHS03_09023</name>
</gene>
<name>A0A8H7HHS4_9AGAM</name>
<evidence type="ECO:0000313" key="4">
    <source>
        <dbReference type="Proteomes" id="UP000602905"/>
    </source>
</evidence>
<protein>
    <recommendedName>
        <fullName evidence="2">DUF6593 domain-containing protein</fullName>
    </recommendedName>
</protein>
<dbReference type="OrthoDB" id="3360976at2759"/>
<evidence type="ECO:0000259" key="2">
    <source>
        <dbReference type="Pfam" id="PF20236"/>
    </source>
</evidence>
<proteinExistence type="predicted"/>
<organism evidence="3 4">
    <name type="scientific">Rhizoctonia solani</name>
    <dbReference type="NCBI Taxonomy" id="456999"/>
    <lineage>
        <taxon>Eukaryota</taxon>
        <taxon>Fungi</taxon>
        <taxon>Dikarya</taxon>
        <taxon>Basidiomycota</taxon>
        <taxon>Agaricomycotina</taxon>
        <taxon>Agaricomycetes</taxon>
        <taxon>Cantharellales</taxon>
        <taxon>Ceratobasidiaceae</taxon>
        <taxon>Rhizoctonia</taxon>
    </lineage>
</organism>
<feature type="region of interest" description="Disordered" evidence="1">
    <location>
        <begin position="204"/>
        <end position="238"/>
    </location>
</feature>
<dbReference type="Proteomes" id="UP000602905">
    <property type="component" value="Unassembled WGS sequence"/>
</dbReference>
<accession>A0A8H7HHS4</accession>
<dbReference type="AlphaFoldDB" id="A0A8H7HHS4"/>
<dbReference type="EMBL" id="JACYCD010000641">
    <property type="protein sequence ID" value="KAF8689807.1"/>
    <property type="molecule type" value="Genomic_DNA"/>
</dbReference>
<dbReference type="Pfam" id="PF20236">
    <property type="entry name" value="DUF6593"/>
    <property type="match status" value="1"/>
</dbReference>
<feature type="compositionally biased region" description="Gly residues" evidence="1">
    <location>
        <begin position="218"/>
        <end position="238"/>
    </location>
</feature>